<dbReference type="GO" id="GO:0042597">
    <property type="term" value="C:periplasmic space"/>
    <property type="evidence" value="ECO:0007669"/>
    <property type="project" value="UniProtKB-SubCell"/>
</dbReference>
<keyword evidence="6" id="KW-0249">Electron transport</keyword>
<organism evidence="10 11">
    <name type="scientific">Cupriavidus necator</name>
    <name type="common">Alcaligenes eutrophus</name>
    <name type="synonym">Ralstonia eutropha</name>
    <dbReference type="NCBI Taxonomy" id="106590"/>
    <lineage>
        <taxon>Bacteria</taxon>
        <taxon>Pseudomonadati</taxon>
        <taxon>Pseudomonadota</taxon>
        <taxon>Betaproteobacteria</taxon>
        <taxon>Burkholderiales</taxon>
        <taxon>Burkholderiaceae</taxon>
        <taxon>Cupriavidus</taxon>
    </lineage>
</organism>
<evidence type="ECO:0000313" key="10">
    <source>
        <dbReference type="EMBL" id="AQV94418.1"/>
    </source>
</evidence>
<evidence type="ECO:0000256" key="8">
    <source>
        <dbReference type="PIRSR" id="PIRSR609451-50"/>
    </source>
</evidence>
<sequence>MPSRMRACLTVLGLAAAAVANAATTPPPLAPETLKIEAMPAPGDHWIYLLDLEPTIDARLGVFDLDKQKLIGQRGAGMMPGVAQSADRRFTYVATTYFSRGSTGERTDVLEITDNQTLLKTGEVVLPAKHAQQVPSQFNTTVSDDGGFAFVTNVTPATSVTVVDLAGRKVASEVDTAACVLAYPSGPSRFTSLCESGKALTVTVGKDGKETHREQSERFIDVENDPVFTHAQRWGNGYLFLSFSGKVTPADFSASPARFDAPWPLVSPRESAEGWRPGGHQPFAVHRSSGRLYVAMHKGGDGSHKEGGSEIWMFDLKSHVRIARWPVTAAKLLPVLALTVTQDPNPVVVAATGIGLQSFDAGTGKLLLSDRKRGHAILQVFPF</sequence>
<evidence type="ECO:0000256" key="5">
    <source>
        <dbReference type="ARBA" id="ARBA00022764"/>
    </source>
</evidence>
<evidence type="ECO:0000256" key="9">
    <source>
        <dbReference type="SAM" id="SignalP"/>
    </source>
</evidence>
<keyword evidence="5" id="KW-0574">Periplasm</keyword>
<dbReference type="SUPFAM" id="SSF50969">
    <property type="entry name" value="YVTN repeat-like/Quinoprotein amine dehydrogenase"/>
    <property type="match status" value="1"/>
</dbReference>
<dbReference type="KEGG" id="cuh:BJN34_11020"/>
<feature type="signal peptide" evidence="9">
    <location>
        <begin position="1"/>
        <end position="22"/>
    </location>
</feature>
<accession>A0A1U9UP41</accession>
<keyword evidence="8" id="KW-1015">Disulfide bond</keyword>
<dbReference type="Pfam" id="PF06433">
    <property type="entry name" value="Me-amine-dh_H"/>
    <property type="match status" value="1"/>
</dbReference>
<dbReference type="InterPro" id="IPR009451">
    <property type="entry name" value="Metamine_DH_Hvc"/>
</dbReference>
<dbReference type="Gene3D" id="2.130.10.10">
    <property type="entry name" value="YVTN repeat-like/Quinoprotein amine dehydrogenase"/>
    <property type="match status" value="1"/>
</dbReference>
<evidence type="ECO:0000256" key="7">
    <source>
        <dbReference type="ARBA" id="ARBA00023002"/>
    </source>
</evidence>
<dbReference type="EMBL" id="CP017757">
    <property type="protein sequence ID" value="AQV94418.1"/>
    <property type="molecule type" value="Genomic_DNA"/>
</dbReference>
<dbReference type="AlphaFoldDB" id="A0A1U9UP41"/>
<evidence type="ECO:0000256" key="4">
    <source>
        <dbReference type="ARBA" id="ARBA00022729"/>
    </source>
</evidence>
<dbReference type="GO" id="GO:0030058">
    <property type="term" value="F:aliphatic amine dehydrogenase activity"/>
    <property type="evidence" value="ECO:0007669"/>
    <property type="project" value="InterPro"/>
</dbReference>
<proteinExistence type="inferred from homology"/>
<evidence type="ECO:0000313" key="11">
    <source>
        <dbReference type="Proteomes" id="UP000189627"/>
    </source>
</evidence>
<keyword evidence="4 9" id="KW-0732">Signal</keyword>
<keyword evidence="3" id="KW-0813">Transport</keyword>
<evidence type="ECO:0008006" key="12">
    <source>
        <dbReference type="Google" id="ProtNLM"/>
    </source>
</evidence>
<evidence type="ECO:0000256" key="1">
    <source>
        <dbReference type="ARBA" id="ARBA00004418"/>
    </source>
</evidence>
<feature type="chain" id="PRO_5012324025" description="Amine dehydrogenase" evidence="9">
    <location>
        <begin position="23"/>
        <end position="383"/>
    </location>
</feature>
<dbReference type="InterPro" id="IPR011044">
    <property type="entry name" value="Quino_amine_DH_bsu"/>
</dbReference>
<evidence type="ECO:0000256" key="3">
    <source>
        <dbReference type="ARBA" id="ARBA00022448"/>
    </source>
</evidence>
<reference evidence="11" key="1">
    <citation type="submission" date="2017-02" db="EMBL/GenBank/DDBJ databases">
        <title>Complete genome sequence of Cupriavidus necator strain NH9, a 3-chlorobenzoate degrader.</title>
        <authorList>
            <person name="Moriuchi R."/>
            <person name="Dohra H."/>
            <person name="Ogawa N."/>
        </authorList>
    </citation>
    <scope>NUCLEOTIDE SEQUENCE [LARGE SCALE GENOMIC DNA]</scope>
    <source>
        <strain evidence="11">NH9</strain>
    </source>
</reference>
<evidence type="ECO:0000256" key="2">
    <source>
        <dbReference type="ARBA" id="ARBA00010548"/>
    </source>
</evidence>
<dbReference type="OrthoDB" id="185182at2"/>
<comment type="subcellular location">
    <subcellularLocation>
        <location evidence="1">Periplasm</location>
    </subcellularLocation>
</comment>
<dbReference type="InterPro" id="IPR015943">
    <property type="entry name" value="WD40/YVTN_repeat-like_dom_sf"/>
</dbReference>
<name>A0A1U9UP41_CUPNE</name>
<dbReference type="Proteomes" id="UP000189627">
    <property type="component" value="Chromosome 1"/>
</dbReference>
<feature type="disulfide bond" evidence="8">
    <location>
        <begin position="179"/>
        <end position="194"/>
    </location>
</feature>
<comment type="similarity">
    <text evidence="2">Belongs to the aromatic amine dehydrogenase heavy chain family.</text>
</comment>
<protein>
    <recommendedName>
        <fullName evidence="12">Amine dehydrogenase</fullName>
    </recommendedName>
</protein>
<dbReference type="RefSeq" id="WP_078196651.1">
    <property type="nucleotide sequence ID" value="NZ_CP017757.2"/>
</dbReference>
<evidence type="ECO:0000256" key="6">
    <source>
        <dbReference type="ARBA" id="ARBA00022982"/>
    </source>
</evidence>
<gene>
    <name evidence="10" type="ORF">BJN34_11020</name>
</gene>
<keyword evidence="7" id="KW-0560">Oxidoreductase</keyword>